<dbReference type="Proteomes" id="UP001335910">
    <property type="component" value="Unassembled WGS sequence"/>
</dbReference>
<protein>
    <submittedName>
        <fullName evidence="1">Uncharacterized protein</fullName>
    </submittedName>
</protein>
<sequence>MNMKYQDILRTFSKTCEKHKQIEIEIKKQIDEFISEFRKSLDMLYPHNFAANDTMILFHGATNEEWVRKPKITATPGYVQPHNISGADIDTKPVLCIPFTLHTVIGGDTQGAPYISLDTPIKMGKEGDLIIVLVGEKSFSLPETTNIPQFDEVFSYIKMQLMSAARDRLNRQPDLKPRRSAEGSP</sequence>
<evidence type="ECO:0000313" key="1">
    <source>
        <dbReference type="EMBL" id="MEE9683766.1"/>
    </source>
</evidence>
<reference evidence="1 2" key="1">
    <citation type="submission" date="2023-10" db="EMBL/GenBank/DDBJ databases">
        <title>Wastewater isolates of ESBL- and carbapenemase-producing Gram-negative bacteria from New Zealand.</title>
        <authorList>
            <person name="Straub C."/>
            <person name="Weaver L."/>
            <person name="Cornelius A."/>
            <person name="Mcgill E."/>
            <person name="Dyet K."/>
            <person name="White L."/>
            <person name="Pattis I."/>
        </authorList>
    </citation>
    <scope>NUCLEOTIDE SEQUENCE [LARGE SCALE GENOMIC DNA]</scope>
    <source>
        <strain evidence="1 2">ESBL35</strain>
    </source>
</reference>
<accession>A0ABU7UB55</accession>
<evidence type="ECO:0000313" key="2">
    <source>
        <dbReference type="Proteomes" id="UP001335910"/>
    </source>
</evidence>
<keyword evidence="2" id="KW-1185">Reference proteome</keyword>
<gene>
    <name evidence="1" type="ORF">V4839_09765</name>
</gene>
<proteinExistence type="predicted"/>
<organism evidence="1 2">
    <name type="scientific">Lelliottia amnigena</name>
    <name type="common">Enterobacter amnigenus</name>
    <dbReference type="NCBI Taxonomy" id="61646"/>
    <lineage>
        <taxon>Bacteria</taxon>
        <taxon>Pseudomonadati</taxon>
        <taxon>Pseudomonadota</taxon>
        <taxon>Gammaproteobacteria</taxon>
        <taxon>Enterobacterales</taxon>
        <taxon>Enterobacteriaceae</taxon>
        <taxon>Lelliottia</taxon>
    </lineage>
</organism>
<name>A0ABU7UB55_LELAM</name>
<comment type="caution">
    <text evidence="1">The sequence shown here is derived from an EMBL/GenBank/DDBJ whole genome shotgun (WGS) entry which is preliminary data.</text>
</comment>
<dbReference type="EMBL" id="JAZKLI010000001">
    <property type="protein sequence ID" value="MEE9683766.1"/>
    <property type="molecule type" value="Genomic_DNA"/>
</dbReference>
<dbReference type="RefSeq" id="WP_331389521.1">
    <property type="nucleotide sequence ID" value="NZ_JAZKLB010000001.1"/>
</dbReference>